<organism evidence="1 2">
    <name type="scientific">Geodia barretti</name>
    <name type="common">Barrett's horny sponge</name>
    <dbReference type="NCBI Taxonomy" id="519541"/>
    <lineage>
        <taxon>Eukaryota</taxon>
        <taxon>Metazoa</taxon>
        <taxon>Porifera</taxon>
        <taxon>Demospongiae</taxon>
        <taxon>Heteroscleromorpha</taxon>
        <taxon>Tetractinellida</taxon>
        <taxon>Astrophorina</taxon>
        <taxon>Geodiidae</taxon>
        <taxon>Geodia</taxon>
    </lineage>
</organism>
<reference evidence="1" key="1">
    <citation type="submission" date="2023-03" db="EMBL/GenBank/DDBJ databases">
        <authorList>
            <person name="Steffen K."/>
            <person name="Cardenas P."/>
        </authorList>
    </citation>
    <scope>NUCLEOTIDE SEQUENCE</scope>
</reference>
<dbReference type="EMBL" id="CASHTH010002427">
    <property type="protein sequence ID" value="CAI8029697.1"/>
    <property type="molecule type" value="Genomic_DNA"/>
</dbReference>
<feature type="non-terminal residue" evidence="1">
    <location>
        <position position="59"/>
    </location>
</feature>
<comment type="caution">
    <text evidence="1">The sequence shown here is derived from an EMBL/GenBank/DDBJ whole genome shotgun (WGS) entry which is preliminary data.</text>
</comment>
<sequence>IDVYNCLCCQFARLHDAEKTKLTESHEAERKRLLDAQAKDISDLEVIAESEEPSPSSHL</sequence>
<evidence type="ECO:0000313" key="1">
    <source>
        <dbReference type="EMBL" id="CAI8029697.1"/>
    </source>
</evidence>
<dbReference type="AlphaFoldDB" id="A0AA35WX00"/>
<protein>
    <submittedName>
        <fullName evidence="1">Uncharacterized protein</fullName>
    </submittedName>
</protein>
<evidence type="ECO:0000313" key="2">
    <source>
        <dbReference type="Proteomes" id="UP001174909"/>
    </source>
</evidence>
<proteinExistence type="predicted"/>
<name>A0AA35WX00_GEOBA</name>
<dbReference type="Proteomes" id="UP001174909">
    <property type="component" value="Unassembled WGS sequence"/>
</dbReference>
<accession>A0AA35WX00</accession>
<gene>
    <name evidence="1" type="ORF">GBAR_LOCUS16847</name>
</gene>
<keyword evidence="2" id="KW-1185">Reference proteome</keyword>